<sequence length="132" mass="15674">MHTTAVKLYFLALQIEENAKQRSRIWVNIGAAWQEIDFRREAFSAYTKALTYNNTDPQIWYNLGTLSFYLSRECFSLGNFLAAFDWCKKTVIFWSIMKKLAPGRYYRAEQWVDDYNSAQKQNKLMNTRLTKT</sequence>
<protein>
    <submittedName>
        <fullName evidence="1">Photosystem I assembly protein Ycf3</fullName>
    </submittedName>
</protein>
<proteinExistence type="predicted"/>
<accession>D9IXJ9</accession>
<dbReference type="EMBL" id="HM222967">
    <property type="protein sequence ID" value="ADJ66527.1"/>
    <property type="molecule type" value="Genomic_DNA"/>
</dbReference>
<dbReference type="AlphaFoldDB" id="D9IXJ9"/>
<name>D9IXJ9_9ALVE</name>
<dbReference type="SUPFAM" id="SSF48452">
    <property type="entry name" value="TPR-like"/>
    <property type="match status" value="1"/>
</dbReference>
<keyword evidence="1" id="KW-0150">Chloroplast</keyword>
<organism evidence="1">
    <name type="scientific">Chromera velia</name>
    <dbReference type="NCBI Taxonomy" id="505693"/>
    <lineage>
        <taxon>Eukaryota</taxon>
        <taxon>Sar</taxon>
        <taxon>Alveolata</taxon>
        <taxon>Colpodellida</taxon>
        <taxon>Chromeraceae</taxon>
        <taxon>Chromera</taxon>
    </lineage>
</organism>
<dbReference type="Gene3D" id="1.25.40.10">
    <property type="entry name" value="Tetratricopeptide repeat domain"/>
    <property type="match status" value="1"/>
</dbReference>
<dbReference type="RefSeq" id="YP_003795285.1">
    <property type="nucleotide sequence ID" value="NC_014340.2"/>
</dbReference>
<reference evidence="1" key="1">
    <citation type="journal article" date="2010" name="Proc. Natl. Acad. Sci. U.S.A.">
        <title>A common red algal origin of the apicomplexan, dinoflagellate, and heterokont plastids.</title>
        <authorList>
            <person name="Janouskovec J."/>
            <person name="Horak A."/>
            <person name="Obornik M."/>
            <person name="Lukes J."/>
            <person name="Keeling P.J."/>
        </authorList>
    </citation>
    <scope>NUCLEOTIDE SEQUENCE</scope>
    <source>
        <strain evidence="1">CCMP2878</strain>
    </source>
</reference>
<keyword evidence="1" id="KW-0934">Plastid</keyword>
<geneLocation type="chloroplast" evidence="1"/>
<dbReference type="InterPro" id="IPR011990">
    <property type="entry name" value="TPR-like_helical_dom_sf"/>
</dbReference>
<gene>
    <name evidence="1" type="primary">ycf3</name>
</gene>
<dbReference type="GeneID" id="9480917"/>
<reference evidence="1" key="2">
    <citation type="submission" date="2013-03" db="EMBL/GenBank/DDBJ databases">
        <title>Split photosystem protein, linear topology, and growth of structural complexity in the recombination-driven plastid genome of Chromera velia.</title>
        <authorList>
            <person name="Janouskovec J."/>
            <person name="Sobotka R."/>
            <person name="Lai D.-H."/>
            <person name="Flegontov P."/>
            <person name="Konik P."/>
            <person name="Komenda J."/>
            <person name="Ali S."/>
            <person name="Prasil O."/>
            <person name="Pain A."/>
            <person name="Obornik M."/>
            <person name="Lukes J."/>
            <person name="Keeling P.J."/>
        </authorList>
    </citation>
    <scope>NUCLEOTIDE SEQUENCE</scope>
    <source>
        <strain evidence="1">CCMP2878</strain>
    </source>
</reference>
<evidence type="ECO:0000313" key="1">
    <source>
        <dbReference type="EMBL" id="ADJ66527.1"/>
    </source>
</evidence>